<dbReference type="EMBL" id="JACIEG010000001">
    <property type="protein sequence ID" value="MBB3968014.1"/>
    <property type="molecule type" value="Genomic_DNA"/>
</dbReference>
<name>A0ABR6I4Q0_9SPHI</name>
<keyword evidence="2" id="KW-1185">Reference proteome</keyword>
<gene>
    <name evidence="1" type="ORF">GGR35_000600</name>
</gene>
<evidence type="ECO:0000313" key="2">
    <source>
        <dbReference type="Proteomes" id="UP000583101"/>
    </source>
</evidence>
<protein>
    <submittedName>
        <fullName evidence="1">Uncharacterized protein</fullName>
    </submittedName>
</protein>
<reference evidence="1 2" key="1">
    <citation type="submission" date="2020-08" db="EMBL/GenBank/DDBJ databases">
        <title>Genomic Encyclopedia of Type Strains, Phase IV (KMG-IV): sequencing the most valuable type-strain genomes for metagenomic binning, comparative biology and taxonomic classification.</title>
        <authorList>
            <person name="Goeker M."/>
        </authorList>
    </citation>
    <scope>NUCLEOTIDE SEQUENCE [LARGE SCALE GENOMIC DNA]</scope>
    <source>
        <strain evidence="1 2">DSM 100995</strain>
    </source>
</reference>
<accession>A0ABR6I4Q0</accession>
<dbReference type="Proteomes" id="UP000583101">
    <property type="component" value="Unassembled WGS sequence"/>
</dbReference>
<comment type="caution">
    <text evidence="1">The sequence shown here is derived from an EMBL/GenBank/DDBJ whole genome shotgun (WGS) entry which is preliminary data.</text>
</comment>
<evidence type="ECO:0000313" key="1">
    <source>
        <dbReference type="EMBL" id="MBB3968014.1"/>
    </source>
</evidence>
<proteinExistence type="predicted"/>
<sequence length="131" mass="15645">MTRYFASLTCKSRYIKKKTRSIASLRFKSEIVHPKSYCKYLLFYRRDAKYRVSTCKSRYIKKRREVSRLYGFNPKSCIRNHIVSTFYFYVGTQCFAFLNANPGLFKKDAKYRVSTMFKINLCDHFVGNYGL</sequence>
<organism evidence="1 2">
    <name type="scientific">Mucilaginibacter phyllosphaerae</name>
    <dbReference type="NCBI Taxonomy" id="1812349"/>
    <lineage>
        <taxon>Bacteria</taxon>
        <taxon>Pseudomonadati</taxon>
        <taxon>Bacteroidota</taxon>
        <taxon>Sphingobacteriia</taxon>
        <taxon>Sphingobacteriales</taxon>
        <taxon>Sphingobacteriaceae</taxon>
        <taxon>Mucilaginibacter</taxon>
    </lineage>
</organism>